<accession>A0ABP5N3H5</accession>
<dbReference type="GO" id="GO:0016301">
    <property type="term" value="F:kinase activity"/>
    <property type="evidence" value="ECO:0007669"/>
    <property type="project" value="UniProtKB-KW"/>
</dbReference>
<keyword evidence="6" id="KW-0067">ATP-binding</keyword>
<evidence type="ECO:0000256" key="3">
    <source>
        <dbReference type="ARBA" id="ARBA00022679"/>
    </source>
</evidence>
<keyword evidence="7" id="KW-0594">Phospholipid biosynthesis</keyword>
<dbReference type="Gene3D" id="2.60.200.40">
    <property type="match status" value="1"/>
</dbReference>
<sequence length="318" mass="33178">MSAERIGIVWNPSKVAEHEIRAAWEAAVSRVSGPAPEALWFETDPEDAGLGATASALEQGCDVVIAAGGDGTIRAVAEALGDSGSSSAQLGVVPLGTGNLLARNLGIPLANPRAAFARVLTQHASPLDLGRVTFTNAAGVEERHGFVVMVGFGIDAQMIVETDDELKAKAGWLAYVESLGRAASGAEVVEFSLQLDDAPAETVAAHTLLIANCGSIQGGITLLPDARPDDGDLDLLVLRADGVAAWLETMHNLVWHNGLKRMLTRSETAESADAIEHLTARSVSVALPLPLAFEVDGDEVGEVTAFTVEILPGALRLR</sequence>
<keyword evidence="3" id="KW-0808">Transferase</keyword>
<evidence type="ECO:0000256" key="1">
    <source>
        <dbReference type="ARBA" id="ARBA00001946"/>
    </source>
</evidence>
<dbReference type="PANTHER" id="PTHR12358">
    <property type="entry name" value="SPHINGOSINE KINASE"/>
    <property type="match status" value="1"/>
</dbReference>
<dbReference type="RefSeq" id="WP_346058260.1">
    <property type="nucleotide sequence ID" value="NZ_BAAAOP010000007.1"/>
</dbReference>
<dbReference type="EMBL" id="BAAAOP010000007">
    <property type="protein sequence ID" value="GAA2189025.1"/>
    <property type="molecule type" value="Genomic_DNA"/>
</dbReference>
<reference evidence="11" key="1">
    <citation type="journal article" date="2019" name="Int. J. Syst. Evol. Microbiol.">
        <title>The Global Catalogue of Microorganisms (GCM) 10K type strain sequencing project: providing services to taxonomists for standard genome sequencing and annotation.</title>
        <authorList>
            <consortium name="The Broad Institute Genomics Platform"/>
            <consortium name="The Broad Institute Genome Sequencing Center for Infectious Disease"/>
            <person name="Wu L."/>
            <person name="Ma J."/>
        </authorList>
    </citation>
    <scope>NUCLEOTIDE SEQUENCE [LARGE SCALE GENOMIC DNA]</scope>
    <source>
        <strain evidence="11">JCM 14919</strain>
    </source>
</reference>
<keyword evidence="4" id="KW-0547">Nucleotide-binding</keyword>
<gene>
    <name evidence="10" type="ORF">GCM10009786_20520</name>
</gene>
<keyword evidence="11" id="KW-1185">Reference proteome</keyword>
<evidence type="ECO:0000259" key="9">
    <source>
        <dbReference type="PROSITE" id="PS50146"/>
    </source>
</evidence>
<dbReference type="SUPFAM" id="SSF111331">
    <property type="entry name" value="NAD kinase/diacylglycerol kinase-like"/>
    <property type="match status" value="1"/>
</dbReference>
<dbReference type="SMART" id="SM00046">
    <property type="entry name" value="DAGKc"/>
    <property type="match status" value="1"/>
</dbReference>
<evidence type="ECO:0000313" key="11">
    <source>
        <dbReference type="Proteomes" id="UP001501084"/>
    </source>
</evidence>
<dbReference type="Pfam" id="PF19279">
    <property type="entry name" value="YegS_C"/>
    <property type="match status" value="1"/>
</dbReference>
<comment type="similarity">
    <text evidence="2">Belongs to the diacylglycerol/lipid kinase family.</text>
</comment>
<organism evidence="10 11">
    <name type="scientific">Leucobacter alluvii</name>
    <dbReference type="NCBI Taxonomy" id="340321"/>
    <lineage>
        <taxon>Bacteria</taxon>
        <taxon>Bacillati</taxon>
        <taxon>Actinomycetota</taxon>
        <taxon>Actinomycetes</taxon>
        <taxon>Micrococcales</taxon>
        <taxon>Microbacteriaceae</taxon>
        <taxon>Leucobacter</taxon>
    </lineage>
</organism>
<dbReference type="InterPro" id="IPR016064">
    <property type="entry name" value="NAD/diacylglycerol_kinase_sf"/>
</dbReference>
<keyword evidence="5 10" id="KW-0418">Kinase</keyword>
<evidence type="ECO:0000256" key="5">
    <source>
        <dbReference type="ARBA" id="ARBA00022777"/>
    </source>
</evidence>
<keyword evidence="7" id="KW-0443">Lipid metabolism</keyword>
<comment type="caution">
    <text evidence="10">The sequence shown here is derived from an EMBL/GenBank/DDBJ whole genome shotgun (WGS) entry which is preliminary data.</text>
</comment>
<dbReference type="Proteomes" id="UP001501084">
    <property type="component" value="Unassembled WGS sequence"/>
</dbReference>
<protein>
    <submittedName>
        <fullName evidence="10">Diacylglycerol kinase family protein</fullName>
    </submittedName>
</protein>
<dbReference type="InterPro" id="IPR045540">
    <property type="entry name" value="YegS/DAGK_C"/>
</dbReference>
<evidence type="ECO:0000313" key="10">
    <source>
        <dbReference type="EMBL" id="GAA2189025.1"/>
    </source>
</evidence>
<proteinExistence type="inferred from homology"/>
<dbReference type="PROSITE" id="PS50146">
    <property type="entry name" value="DAGK"/>
    <property type="match status" value="1"/>
</dbReference>
<dbReference type="InterPro" id="IPR017438">
    <property type="entry name" value="ATP-NAD_kinase_N"/>
</dbReference>
<name>A0ABP5N3H5_9MICO</name>
<evidence type="ECO:0000256" key="6">
    <source>
        <dbReference type="ARBA" id="ARBA00022840"/>
    </source>
</evidence>
<evidence type="ECO:0000256" key="7">
    <source>
        <dbReference type="ARBA" id="ARBA00023209"/>
    </source>
</evidence>
<comment type="cofactor">
    <cofactor evidence="1">
        <name>Mg(2+)</name>
        <dbReference type="ChEBI" id="CHEBI:18420"/>
    </cofactor>
</comment>
<dbReference type="InterPro" id="IPR050187">
    <property type="entry name" value="Lipid_Phosphate_FormReg"/>
</dbReference>
<dbReference type="PANTHER" id="PTHR12358:SF54">
    <property type="entry name" value="SPHINGOSINE KINASE RELATED PROTEIN"/>
    <property type="match status" value="1"/>
</dbReference>
<evidence type="ECO:0000256" key="2">
    <source>
        <dbReference type="ARBA" id="ARBA00005983"/>
    </source>
</evidence>
<dbReference type="Pfam" id="PF00781">
    <property type="entry name" value="DAGK_cat"/>
    <property type="match status" value="1"/>
</dbReference>
<keyword evidence="8" id="KW-1208">Phospholipid metabolism</keyword>
<feature type="domain" description="DAGKc" evidence="9">
    <location>
        <begin position="1"/>
        <end position="136"/>
    </location>
</feature>
<dbReference type="Gene3D" id="3.40.50.10330">
    <property type="entry name" value="Probable inorganic polyphosphate/atp-NAD kinase, domain 1"/>
    <property type="match status" value="1"/>
</dbReference>
<evidence type="ECO:0000256" key="8">
    <source>
        <dbReference type="ARBA" id="ARBA00023264"/>
    </source>
</evidence>
<dbReference type="InterPro" id="IPR001206">
    <property type="entry name" value="Diacylglycerol_kinase_cat_dom"/>
</dbReference>
<keyword evidence="7" id="KW-0444">Lipid biosynthesis</keyword>
<evidence type="ECO:0000256" key="4">
    <source>
        <dbReference type="ARBA" id="ARBA00022741"/>
    </source>
</evidence>